<dbReference type="Gene3D" id="6.20.20.10">
    <property type="match status" value="1"/>
</dbReference>
<dbReference type="AlphaFoldDB" id="A0AAX4H7F5"/>
<feature type="compositionally biased region" description="Polar residues" evidence="1">
    <location>
        <begin position="22"/>
        <end position="48"/>
    </location>
</feature>
<evidence type="ECO:0008006" key="4">
    <source>
        <dbReference type="Google" id="ProtNLM"/>
    </source>
</evidence>
<keyword evidence="3" id="KW-1185">Reference proteome</keyword>
<name>A0AAX4H7F5_9ASCO</name>
<dbReference type="EMBL" id="CP138895">
    <property type="protein sequence ID" value="WPK24418.1"/>
    <property type="molecule type" value="Genomic_DNA"/>
</dbReference>
<dbReference type="KEGG" id="asau:88172757"/>
<gene>
    <name evidence="2" type="ORF">PUMCH_001692</name>
</gene>
<dbReference type="RefSeq" id="XP_062876801.1">
    <property type="nucleotide sequence ID" value="XM_063020731.1"/>
</dbReference>
<dbReference type="PANTHER" id="PTHR28031">
    <property type="entry name" value="PROLINE-RICH PROTEIN HUA1"/>
    <property type="match status" value="1"/>
</dbReference>
<sequence>MAHKLPPEDDFINSEPPPSYEDSLSNTGSSQPQLPNRPAQSQNHSSQYAPPPQRPVQRPAQPPQPPRPAQNIPSGQHSSLAQSLSSTANLYTNNTSLPFEYPRGHFCQKCRNTGFRDKGKPCSKCWDKFHRNTVYNPRPEMGFRYPKGFICEKCANTGLKWKNKHSCLDCLIRYKLKPQRVPVSYTNWGPQNIMAPGGPGFMGGPPVRLLPGDPRLGGIVCGNCHGSGQITFFLDHDICSVCGGLGRVMMGAQLSGYY</sequence>
<dbReference type="GeneID" id="88172757"/>
<feature type="compositionally biased region" description="Polar residues" evidence="1">
    <location>
        <begin position="71"/>
        <end position="82"/>
    </location>
</feature>
<proteinExistence type="predicted"/>
<evidence type="ECO:0000313" key="2">
    <source>
        <dbReference type="EMBL" id="WPK24418.1"/>
    </source>
</evidence>
<accession>A0AAX4H7F5</accession>
<protein>
    <recommendedName>
        <fullName evidence="4">Proline-rich protein HUA1</fullName>
    </recommendedName>
</protein>
<organism evidence="2 3">
    <name type="scientific">Australozyma saopauloensis</name>
    <dbReference type="NCBI Taxonomy" id="291208"/>
    <lineage>
        <taxon>Eukaryota</taxon>
        <taxon>Fungi</taxon>
        <taxon>Dikarya</taxon>
        <taxon>Ascomycota</taxon>
        <taxon>Saccharomycotina</taxon>
        <taxon>Pichiomycetes</taxon>
        <taxon>Metschnikowiaceae</taxon>
        <taxon>Australozyma</taxon>
    </lineage>
</organism>
<reference evidence="2 3" key="1">
    <citation type="submission" date="2023-10" db="EMBL/GenBank/DDBJ databases">
        <title>Draft Genome Sequence of Candida saopaulonensis from a very Premature Infant with Sepsis.</title>
        <authorList>
            <person name="Ning Y."/>
            <person name="Dai R."/>
            <person name="Xiao M."/>
            <person name="Xu Y."/>
            <person name="Yan Q."/>
            <person name="Zhang L."/>
        </authorList>
    </citation>
    <scope>NUCLEOTIDE SEQUENCE [LARGE SCALE GENOMIC DNA]</scope>
    <source>
        <strain evidence="2 3">19XY460</strain>
    </source>
</reference>
<dbReference type="PANTHER" id="PTHR28031:SF1">
    <property type="entry name" value="PROLINE-RICH PROTEIN HUA1"/>
    <property type="match status" value="1"/>
</dbReference>
<feature type="compositionally biased region" description="Pro residues" evidence="1">
    <location>
        <begin position="49"/>
        <end position="68"/>
    </location>
</feature>
<evidence type="ECO:0000313" key="3">
    <source>
        <dbReference type="Proteomes" id="UP001338582"/>
    </source>
</evidence>
<feature type="region of interest" description="Disordered" evidence="1">
    <location>
        <begin position="1"/>
        <end position="82"/>
    </location>
</feature>
<dbReference type="InterPro" id="IPR038910">
    <property type="entry name" value="Hua1-like"/>
</dbReference>
<dbReference type="GO" id="GO:0005737">
    <property type="term" value="C:cytoplasm"/>
    <property type="evidence" value="ECO:0007669"/>
    <property type="project" value="TreeGrafter"/>
</dbReference>
<dbReference type="Proteomes" id="UP001338582">
    <property type="component" value="Chromosome 2"/>
</dbReference>
<evidence type="ECO:0000256" key="1">
    <source>
        <dbReference type="SAM" id="MobiDB-lite"/>
    </source>
</evidence>